<dbReference type="Gene3D" id="2.160.10.10">
    <property type="entry name" value="Hexapeptide repeat proteins"/>
    <property type="match status" value="2"/>
</dbReference>
<evidence type="ECO:0000259" key="3">
    <source>
        <dbReference type="SMART" id="SM00764"/>
    </source>
</evidence>
<dbReference type="AlphaFoldDB" id="A0A1M6D924"/>
<reference evidence="4 5" key="1">
    <citation type="submission" date="2016-11" db="EMBL/GenBank/DDBJ databases">
        <authorList>
            <person name="Jaros S."/>
            <person name="Januszkiewicz K."/>
            <person name="Wedrychowicz H."/>
        </authorList>
    </citation>
    <scope>NUCLEOTIDE SEQUENCE [LARGE SCALE GENOMIC DNA]</scope>
    <source>
        <strain evidence="4 5">DSM 14809</strain>
    </source>
</reference>
<keyword evidence="2" id="KW-0067">ATP-binding</keyword>
<protein>
    <submittedName>
        <fullName evidence="4">[citrate (Pro-3S)-lyase] ligase</fullName>
    </submittedName>
</protein>
<dbReference type="EMBL" id="FQYQ01000004">
    <property type="protein sequence ID" value="SHI69725.1"/>
    <property type="molecule type" value="Genomic_DNA"/>
</dbReference>
<dbReference type="SUPFAM" id="SSF52374">
    <property type="entry name" value="Nucleotidylyl transferase"/>
    <property type="match status" value="1"/>
</dbReference>
<feature type="domain" description="Citrate lyase ligase C-terminal" evidence="3">
    <location>
        <begin position="716"/>
        <end position="897"/>
    </location>
</feature>
<dbReference type="Gene3D" id="3.10.580.10">
    <property type="entry name" value="CBS-domain"/>
    <property type="match status" value="1"/>
</dbReference>
<evidence type="ECO:0000256" key="2">
    <source>
        <dbReference type="ARBA" id="ARBA00022840"/>
    </source>
</evidence>
<organism evidence="4 5">
    <name type="scientific">Pseudobutyrivibrio xylanivorans DSM 14809</name>
    <dbReference type="NCBI Taxonomy" id="1123012"/>
    <lineage>
        <taxon>Bacteria</taxon>
        <taxon>Bacillati</taxon>
        <taxon>Bacillota</taxon>
        <taxon>Clostridia</taxon>
        <taxon>Lachnospirales</taxon>
        <taxon>Lachnospiraceae</taxon>
        <taxon>Pseudobutyrivibrio</taxon>
    </lineage>
</organism>
<dbReference type="PANTHER" id="PTHR40599:SF1">
    <property type="entry name" value="[CITRATE [PRO-3S]-LYASE] LIGASE"/>
    <property type="match status" value="1"/>
</dbReference>
<dbReference type="InterPro" id="IPR007525">
    <property type="entry name" value="FrhB_FdhB_C"/>
</dbReference>
<dbReference type="PANTHER" id="PTHR40599">
    <property type="entry name" value="[CITRATE [PRO-3S]-LYASE] LIGASE"/>
    <property type="match status" value="1"/>
</dbReference>
<dbReference type="InterPro" id="IPR046342">
    <property type="entry name" value="CBS_dom_sf"/>
</dbReference>
<proteinExistence type="predicted"/>
<evidence type="ECO:0000256" key="1">
    <source>
        <dbReference type="ARBA" id="ARBA00022741"/>
    </source>
</evidence>
<keyword evidence="4" id="KW-0456">Lyase</keyword>
<dbReference type="InterPro" id="IPR004821">
    <property type="entry name" value="Cyt_trans-like"/>
</dbReference>
<dbReference type="Pfam" id="PF08218">
    <property type="entry name" value="Citrate_ly_lig"/>
    <property type="match status" value="1"/>
</dbReference>
<accession>A0A1M6D924</accession>
<sequence length="1137" mass="129621">MTFYAAASRDEVNVRASSSGGVFFELSKEILNREGVIYGAAQLTPTKVIHERAVSLDEIKRFRKSKYIRSKITSYAPIENDLKNGKWVLFSGTGCQINGLYEYLNGKTYDERLLTVEVVCHGVPTTKALIKYLELCEKKHNSKIVSIDYRDKQFGWENNAICETYENGEQDVCISKNHILHRLYLKGINMERGCGYCKFARLPRIADITLADFWTNKGDFIPTGRELGISLVVASSSKGEKFIEIIKNSLYIKKVQKEEAELSCRHLTNSPRLHCSQKAFDQLMDYVDFSKASELCSRFGIVCTTSELCIMHDVNIIQIAEKLYRNGQEIIYIVDKDNCVKGIVTLGAFINANVNDKSIVNSEFKKFSISEKELILKIEEVFKSNKKILRIPITDDEGRIIFEVRRNNIEVDNNDARRWILPFIIMKFNHIKMFYFRRPDIKKDFPYTDAQKKRIHEHLSFPVMTSDIDSYSYILKDILNKRYSNEYLEDLMNVSAIVKIGNRYCHMDECNRLINIVNGQRVVCNQPDCFGYSVHIYGRCGVFGYAVEDSENMPSQLQKILKDRGVRVVNHGTWGAEDKFIFENLYEDILDGTISGNDMVLLYMGDIPFFDIAEKLGIYSDDTTMAFHEALEGGNVDFYDIPGHMNAEGYSVIANYIYKTLESDFDVQCLKVGKVLKKGEESQHKKLISVNLEEVNAYISSYSKILPVRQLKGKKVGAVVMNCNPFTKGHRYLIENAAAREDYLIVFVVEEDRSEFSFADRFEMVKLGTKDLENVFVIPSGKYVLSTYTMPEYFFKSQEKAKVIDMSKDLEIFGDYIAPAFNISRRYVGEEPLDYITNTYNKEQKRYLEEKGIEVIEIKRLNVDGAVISASAVRKMIENKDVVGLKLFLPKSTMEYIERNNPKIRKNRTERVFGNNNTLICNGTNLEGCTINWRGKDSTVEIGCDFSAFGLTIDVYSGVHISIGDRAEIHNAKWRFADKATCFIGDDFSWGHDIDEVDWGDGSEMYVGANGKVIIGNTTHFNKTDLLVVYKDSMIRVGENVLFARHVTIRTGDGHKIFDKESGKQINETAGIIEIGNHVWLSEHVKILGTTNIGEGSVIGANSLIKGDVPDHCIYAGIAGNARVIRENIEWRRHSDE</sequence>
<dbReference type="Proteomes" id="UP000184185">
    <property type="component" value="Unassembled WGS sequence"/>
</dbReference>
<dbReference type="OrthoDB" id="9779753at2"/>
<evidence type="ECO:0000313" key="4">
    <source>
        <dbReference type="EMBL" id="SHI69725.1"/>
    </source>
</evidence>
<dbReference type="Pfam" id="PF04432">
    <property type="entry name" value="FrhB_FdhB_C"/>
    <property type="match status" value="1"/>
</dbReference>
<dbReference type="CDD" id="cd04647">
    <property type="entry name" value="LbH_MAT_like"/>
    <property type="match status" value="1"/>
</dbReference>
<dbReference type="SMART" id="SM00764">
    <property type="entry name" value="Citrate_ly_lig"/>
    <property type="match status" value="1"/>
</dbReference>
<keyword evidence="1" id="KW-0547">Nucleotide-binding</keyword>
<dbReference type="SUPFAM" id="SSF54631">
    <property type="entry name" value="CBS-domain pair"/>
    <property type="match status" value="1"/>
</dbReference>
<name>A0A1M6D924_PSEXY</name>
<gene>
    <name evidence="4" type="ORF">SAMN02745725_00895</name>
</gene>
<dbReference type="Gene3D" id="3.40.50.620">
    <property type="entry name" value="HUPs"/>
    <property type="match status" value="1"/>
</dbReference>
<keyword evidence="4" id="KW-0436">Ligase</keyword>
<dbReference type="GO" id="GO:0016829">
    <property type="term" value="F:lyase activity"/>
    <property type="evidence" value="ECO:0007669"/>
    <property type="project" value="UniProtKB-KW"/>
</dbReference>
<dbReference type="GO" id="GO:0008771">
    <property type="term" value="F:[citrate (pro-3S)-lyase] ligase activity"/>
    <property type="evidence" value="ECO:0007669"/>
    <property type="project" value="InterPro"/>
</dbReference>
<dbReference type="InterPro" id="IPR014729">
    <property type="entry name" value="Rossmann-like_a/b/a_fold"/>
</dbReference>
<dbReference type="InterPro" id="IPR013166">
    <property type="entry name" value="Citrate_lyase_ligase_C"/>
</dbReference>
<dbReference type="InterPro" id="IPR005216">
    <property type="entry name" value="Citrate_lyase_ligase"/>
</dbReference>
<dbReference type="GO" id="GO:0005524">
    <property type="term" value="F:ATP binding"/>
    <property type="evidence" value="ECO:0007669"/>
    <property type="project" value="UniProtKB-KW"/>
</dbReference>
<dbReference type="InterPro" id="IPR011004">
    <property type="entry name" value="Trimer_LpxA-like_sf"/>
</dbReference>
<evidence type="ECO:0000313" key="5">
    <source>
        <dbReference type="Proteomes" id="UP000184185"/>
    </source>
</evidence>
<dbReference type="RefSeq" id="WP_072913298.1">
    <property type="nucleotide sequence ID" value="NZ_FQYQ01000004.1"/>
</dbReference>
<dbReference type="SUPFAM" id="SSF51161">
    <property type="entry name" value="Trimeric LpxA-like enzymes"/>
    <property type="match status" value="1"/>
</dbReference>
<dbReference type="NCBIfam" id="TIGR00125">
    <property type="entry name" value="cyt_tran_rel"/>
    <property type="match status" value="1"/>
</dbReference>
<keyword evidence="5" id="KW-1185">Reference proteome</keyword>
<dbReference type="SUPFAM" id="SSF52266">
    <property type="entry name" value="SGNH hydrolase"/>
    <property type="match status" value="1"/>
</dbReference>